<dbReference type="AlphaFoldDB" id="A0A6I1E9I1"/>
<reference evidence="2 3" key="1">
    <citation type="submission" date="2019-10" db="EMBL/GenBank/DDBJ databases">
        <title>Muricauda olearia CL-SS4 JCM15563 genome.</title>
        <authorList>
            <person name="Liu L."/>
        </authorList>
    </citation>
    <scope>NUCLEOTIDE SEQUENCE [LARGE SCALE GENOMIC DNA]</scope>
    <source>
        <strain evidence="2 3">CL-SS4</strain>
    </source>
</reference>
<sequence>MYQIITYLTFNGNCREAMEFYRGCIGGELDVQTISETPEGEKFPDDLKNLVVNASLKKGNILLMGTDLRDEDLVNGNTVSILVESEDEYIIKKYYKNLEKGGSPIHPLKKNHWGGLSGELTDKYGHHWLFHCKRREE</sequence>
<dbReference type="InterPro" id="IPR028973">
    <property type="entry name" value="PhnB-like"/>
</dbReference>
<organism evidence="2 3">
    <name type="scientific">Flagellimonas olearia</name>
    <dbReference type="NCBI Taxonomy" id="552546"/>
    <lineage>
        <taxon>Bacteria</taxon>
        <taxon>Pseudomonadati</taxon>
        <taxon>Bacteroidota</taxon>
        <taxon>Flavobacteriia</taxon>
        <taxon>Flavobacteriales</taxon>
        <taxon>Flavobacteriaceae</taxon>
        <taxon>Flagellimonas</taxon>
    </lineage>
</organism>
<dbReference type="PANTHER" id="PTHR33990:SF1">
    <property type="entry name" value="PROTEIN YJDN"/>
    <property type="match status" value="1"/>
</dbReference>
<dbReference type="CDD" id="cd06588">
    <property type="entry name" value="PhnB_like"/>
    <property type="match status" value="1"/>
</dbReference>
<dbReference type="RefSeq" id="WP_152130308.1">
    <property type="nucleotide sequence ID" value="NZ_WELG01000001.1"/>
</dbReference>
<dbReference type="InterPro" id="IPR029068">
    <property type="entry name" value="Glyas_Bleomycin-R_OHBP_Dase"/>
</dbReference>
<name>A0A6I1E9I1_9FLAO</name>
<dbReference type="EMBL" id="WELG01000001">
    <property type="protein sequence ID" value="KAB7530374.1"/>
    <property type="molecule type" value="Genomic_DNA"/>
</dbReference>
<dbReference type="OrthoDB" id="9795306at2"/>
<dbReference type="Proteomes" id="UP000429785">
    <property type="component" value="Unassembled WGS sequence"/>
</dbReference>
<proteinExistence type="predicted"/>
<feature type="domain" description="PhnB-like" evidence="1">
    <location>
        <begin position="3"/>
        <end position="128"/>
    </location>
</feature>
<dbReference type="PANTHER" id="PTHR33990">
    <property type="entry name" value="PROTEIN YJDN-RELATED"/>
    <property type="match status" value="1"/>
</dbReference>
<accession>A0A6I1E9I1</accession>
<evidence type="ECO:0000313" key="2">
    <source>
        <dbReference type="EMBL" id="KAB7530374.1"/>
    </source>
</evidence>
<dbReference type="Gene3D" id="3.10.180.10">
    <property type="entry name" value="2,3-Dihydroxybiphenyl 1,2-Dioxygenase, domain 1"/>
    <property type="match status" value="1"/>
</dbReference>
<evidence type="ECO:0000259" key="1">
    <source>
        <dbReference type="Pfam" id="PF06983"/>
    </source>
</evidence>
<dbReference type="Pfam" id="PF06983">
    <property type="entry name" value="3-dmu-9_3-mt"/>
    <property type="match status" value="1"/>
</dbReference>
<comment type="caution">
    <text evidence="2">The sequence shown here is derived from an EMBL/GenBank/DDBJ whole genome shotgun (WGS) entry which is preliminary data.</text>
</comment>
<evidence type="ECO:0000313" key="3">
    <source>
        <dbReference type="Proteomes" id="UP000429785"/>
    </source>
</evidence>
<dbReference type="SUPFAM" id="SSF54593">
    <property type="entry name" value="Glyoxalase/Bleomycin resistance protein/Dihydroxybiphenyl dioxygenase"/>
    <property type="match status" value="1"/>
</dbReference>
<protein>
    <submittedName>
        <fullName evidence="2">VOC family protein</fullName>
    </submittedName>
</protein>
<gene>
    <name evidence="2" type="ORF">F8C76_02380</name>
</gene>